<protein>
    <submittedName>
        <fullName evidence="1">Uncharacterized protein</fullName>
    </submittedName>
</protein>
<accession>A0A8J3ZLJ1</accession>
<comment type="caution">
    <text evidence="1">The sequence shown here is derived from an EMBL/GenBank/DDBJ whole genome shotgun (WGS) entry which is preliminary data.</text>
</comment>
<dbReference type="AlphaFoldDB" id="A0A8J3ZLJ1"/>
<evidence type="ECO:0000313" key="2">
    <source>
        <dbReference type="Proteomes" id="UP000635606"/>
    </source>
</evidence>
<sequence>MRCSPVVRPGNDASMNVCNRLGLYHLGRTTKGYGVEAETFRIAKP</sequence>
<name>A0A8J3ZLJ1_9ACTN</name>
<dbReference type="EMBL" id="BOPH01000001">
    <property type="protein sequence ID" value="GIJ65152.1"/>
    <property type="molecule type" value="Genomic_DNA"/>
</dbReference>
<organism evidence="1 2">
    <name type="scientific">Virgisporangium ochraceum</name>
    <dbReference type="NCBI Taxonomy" id="65505"/>
    <lineage>
        <taxon>Bacteria</taxon>
        <taxon>Bacillati</taxon>
        <taxon>Actinomycetota</taxon>
        <taxon>Actinomycetes</taxon>
        <taxon>Micromonosporales</taxon>
        <taxon>Micromonosporaceae</taxon>
        <taxon>Virgisporangium</taxon>
    </lineage>
</organism>
<keyword evidence="2" id="KW-1185">Reference proteome</keyword>
<reference evidence="1" key="1">
    <citation type="submission" date="2021-01" db="EMBL/GenBank/DDBJ databases">
        <title>Whole genome shotgun sequence of Virgisporangium ochraceum NBRC 16418.</title>
        <authorList>
            <person name="Komaki H."/>
            <person name="Tamura T."/>
        </authorList>
    </citation>
    <scope>NUCLEOTIDE SEQUENCE</scope>
    <source>
        <strain evidence="1">NBRC 16418</strain>
    </source>
</reference>
<proteinExistence type="predicted"/>
<gene>
    <name evidence="1" type="ORF">Voc01_000690</name>
</gene>
<evidence type="ECO:0000313" key="1">
    <source>
        <dbReference type="EMBL" id="GIJ65152.1"/>
    </source>
</evidence>
<dbReference type="Proteomes" id="UP000635606">
    <property type="component" value="Unassembled WGS sequence"/>
</dbReference>